<dbReference type="PATRIC" id="fig|224013.5.peg.2807"/>
<evidence type="ECO:0000313" key="2">
    <source>
        <dbReference type="Proteomes" id="UP000062645"/>
    </source>
</evidence>
<evidence type="ECO:0000313" key="1">
    <source>
        <dbReference type="EMBL" id="ALF53340.1"/>
    </source>
</evidence>
<dbReference type="Proteomes" id="UP000062645">
    <property type="component" value="Chromosome"/>
</dbReference>
<name>A0A0M4SRC6_9NOSO</name>
<dbReference type="KEGG" id="npz:ACX27_11590"/>
<keyword evidence="2" id="KW-1185">Reference proteome</keyword>
<proteinExistence type="predicted"/>
<dbReference type="AlphaFoldDB" id="A0A0M4SRC6"/>
<reference evidence="2" key="1">
    <citation type="submission" date="2015-07" db="EMBL/GenBank/DDBJ databases">
        <title>Genome Of Nitrogen-Fixing Cyanobacterium Nostoc piscinale CENA21 From Solimoes/Amazon River Floodplain Sediments And Comparative Genomics To Uncover Biosynthetic Natural Products Potential.</title>
        <authorList>
            <person name="Leao T.F."/>
            <person name="Leao P.N."/>
            <person name="Guimaraes P.I."/>
            <person name="de Melo A.G.C."/>
            <person name="Ramos R.T.J."/>
            <person name="Silva A."/>
            <person name="Fiore M.F."/>
            <person name="Schneider M.P.C."/>
        </authorList>
    </citation>
    <scope>NUCLEOTIDE SEQUENCE [LARGE SCALE GENOMIC DNA]</scope>
    <source>
        <strain evidence="2">CENA21</strain>
    </source>
</reference>
<reference evidence="1 2" key="2">
    <citation type="journal article" date="2016" name="Genome Announc.">
        <title>Draft Genome Sequence of the N2-Fixing Cyanobacterium Nostoc piscinale CENA21, Isolated from the Brazilian Amazon Floodplain.</title>
        <authorList>
            <person name="Leao T."/>
            <person name="Guimaraes P.I."/>
            <person name="de Melo A.G."/>
            <person name="Ramos R.T."/>
            <person name="Leao P.N."/>
            <person name="Silva A."/>
            <person name="Fiore M.F."/>
            <person name="Schneider M.P."/>
        </authorList>
    </citation>
    <scope>NUCLEOTIDE SEQUENCE [LARGE SCALE GENOMIC DNA]</scope>
    <source>
        <strain evidence="1 2">CENA21</strain>
    </source>
</reference>
<dbReference type="EMBL" id="CP012036">
    <property type="protein sequence ID" value="ALF53340.1"/>
    <property type="molecule type" value="Genomic_DNA"/>
</dbReference>
<dbReference type="RefSeq" id="WP_062292317.1">
    <property type="nucleotide sequence ID" value="NZ_CP012036.1"/>
</dbReference>
<protein>
    <submittedName>
        <fullName evidence="1">Uncharacterized protein</fullName>
    </submittedName>
</protein>
<sequence>MRRNQSKIEQPKTIVCEVPEKVSLDLEKFKNLPFNNLFACPQYSTKVSLSPEETTTINQEIENFKKYQAKILEINQPQKTQILQTADKLAKEGKYLDALQKYYLALGALEITEYDILTVMTEEVSFNPIVDSFFKKITPVLEAAKPSLLAQKQEIKSEIFALFDNFSVEANSPARKIQEIAALQLGFNVLTVHSQEFKIPENKVLAFVDVADLLQKHFNDKSQAFNHKLDKRLRSYINKNKTAITTIRNLLLNDAIPRWGIDYKWVKEGDFNAPSPSYIGMVNLQRLLIIDILDKQQQRNTQEMLKSLEASWKLSESLQDEPSLIGQLVNLIIRRSQLRVLEKN</sequence>
<gene>
    <name evidence="1" type="ORF">ACX27_11590</name>
</gene>
<dbReference type="STRING" id="224013.ACX27_11590"/>
<organism evidence="1 2">
    <name type="scientific">Nostoc piscinale CENA21</name>
    <dbReference type="NCBI Taxonomy" id="224013"/>
    <lineage>
        <taxon>Bacteria</taxon>
        <taxon>Bacillati</taxon>
        <taxon>Cyanobacteriota</taxon>
        <taxon>Cyanophyceae</taxon>
        <taxon>Nostocales</taxon>
        <taxon>Nostocaceae</taxon>
        <taxon>Nostoc</taxon>
    </lineage>
</organism>
<dbReference type="OrthoDB" id="454454at2"/>
<accession>A0A0M4SRC6</accession>